<feature type="compositionally biased region" description="Low complexity" evidence="2">
    <location>
        <begin position="235"/>
        <end position="261"/>
    </location>
</feature>
<organism evidence="5 6">
    <name type="scientific">Acanthamoeba castellanii (strain ATCC 30010 / Neff)</name>
    <dbReference type="NCBI Taxonomy" id="1257118"/>
    <lineage>
        <taxon>Eukaryota</taxon>
        <taxon>Amoebozoa</taxon>
        <taxon>Discosea</taxon>
        <taxon>Longamoebia</taxon>
        <taxon>Centramoebida</taxon>
        <taxon>Acanthamoebidae</taxon>
        <taxon>Acanthamoeba</taxon>
    </lineage>
</organism>
<dbReference type="Pfam" id="PF00536">
    <property type="entry name" value="SAM_1"/>
    <property type="match status" value="1"/>
</dbReference>
<feature type="compositionally biased region" description="Basic residues" evidence="2">
    <location>
        <begin position="507"/>
        <end position="518"/>
    </location>
</feature>
<evidence type="ECO:0000313" key="6">
    <source>
        <dbReference type="Proteomes" id="UP000011083"/>
    </source>
</evidence>
<dbReference type="GO" id="GO:0005737">
    <property type="term" value="C:cytoplasm"/>
    <property type="evidence" value="ECO:0007669"/>
    <property type="project" value="TreeGrafter"/>
</dbReference>
<dbReference type="InterPro" id="IPR036390">
    <property type="entry name" value="WH_DNA-bd_sf"/>
</dbReference>
<feature type="compositionally biased region" description="Low complexity" evidence="2">
    <location>
        <begin position="20"/>
        <end position="36"/>
    </location>
</feature>
<evidence type="ECO:0000313" key="5">
    <source>
        <dbReference type="EMBL" id="ELR15476.1"/>
    </source>
</evidence>
<dbReference type="OrthoDB" id="437889at2759"/>
<dbReference type="InterPro" id="IPR000198">
    <property type="entry name" value="RhoGAP_dom"/>
</dbReference>
<dbReference type="RefSeq" id="XP_004337489.1">
    <property type="nucleotide sequence ID" value="XM_004337441.1"/>
</dbReference>
<feature type="region of interest" description="Disordered" evidence="2">
    <location>
        <begin position="198"/>
        <end position="372"/>
    </location>
</feature>
<feature type="region of interest" description="Disordered" evidence="2">
    <location>
        <begin position="762"/>
        <end position="864"/>
    </location>
</feature>
<dbReference type="SUPFAM" id="SSF47769">
    <property type="entry name" value="SAM/Pointed domain"/>
    <property type="match status" value="1"/>
</dbReference>
<dbReference type="GO" id="GO:0005096">
    <property type="term" value="F:GTPase activator activity"/>
    <property type="evidence" value="ECO:0007669"/>
    <property type="project" value="UniProtKB-KW"/>
</dbReference>
<dbReference type="Pfam" id="PF00620">
    <property type="entry name" value="RhoGAP"/>
    <property type="match status" value="1"/>
</dbReference>
<dbReference type="InterPro" id="IPR036388">
    <property type="entry name" value="WH-like_DNA-bd_sf"/>
</dbReference>
<feature type="compositionally biased region" description="Low complexity" evidence="2">
    <location>
        <begin position="762"/>
        <end position="777"/>
    </location>
</feature>
<feature type="region of interest" description="Disordered" evidence="2">
    <location>
        <begin position="486"/>
        <end position="536"/>
    </location>
</feature>
<dbReference type="EMBL" id="KB008030">
    <property type="protein sequence ID" value="ELR15476.1"/>
    <property type="molecule type" value="Genomic_DNA"/>
</dbReference>
<dbReference type="STRING" id="1257118.L8GTM9"/>
<accession>L8GTM9</accession>
<dbReference type="SUPFAM" id="SSF48350">
    <property type="entry name" value="GTPase activation domain, GAP"/>
    <property type="match status" value="1"/>
</dbReference>
<feature type="compositionally biased region" description="Basic and acidic residues" evidence="2">
    <location>
        <begin position="519"/>
        <end position="533"/>
    </location>
</feature>
<gene>
    <name evidence="5" type="ORF">ACA1_341060</name>
</gene>
<dbReference type="PROSITE" id="PS50238">
    <property type="entry name" value="RHOGAP"/>
    <property type="match status" value="1"/>
</dbReference>
<dbReference type="PANTHER" id="PTHR45876:SF11">
    <property type="entry name" value="GTPASE ACTIVATING PROTEIN HOMOLOG 3-RELATED"/>
    <property type="match status" value="1"/>
</dbReference>
<reference evidence="5 6" key="1">
    <citation type="journal article" date="2013" name="Genome Biol.">
        <title>Genome of Acanthamoeba castellanii highlights extensive lateral gene transfer and early evolution of tyrosine kinase signaling.</title>
        <authorList>
            <person name="Clarke M."/>
            <person name="Lohan A.J."/>
            <person name="Liu B."/>
            <person name="Lagkouvardos I."/>
            <person name="Roy S."/>
            <person name="Zafar N."/>
            <person name="Bertelli C."/>
            <person name="Schilde C."/>
            <person name="Kianianmomeni A."/>
            <person name="Burglin T.R."/>
            <person name="Frech C."/>
            <person name="Turcotte B."/>
            <person name="Kopec K.O."/>
            <person name="Synnott J.M."/>
            <person name="Choo C."/>
            <person name="Paponov I."/>
            <person name="Finkler A."/>
            <person name="Soon Heng Tan C."/>
            <person name="Hutchins A.P."/>
            <person name="Weinmeier T."/>
            <person name="Rattei T."/>
            <person name="Chu J.S."/>
            <person name="Gimenez G."/>
            <person name="Irimia M."/>
            <person name="Rigden D.J."/>
            <person name="Fitzpatrick D.A."/>
            <person name="Lorenzo-Morales J."/>
            <person name="Bateman A."/>
            <person name="Chiu C.H."/>
            <person name="Tang P."/>
            <person name="Hegemann P."/>
            <person name="Fromm H."/>
            <person name="Raoult D."/>
            <person name="Greub G."/>
            <person name="Miranda-Saavedra D."/>
            <person name="Chen N."/>
            <person name="Nash P."/>
            <person name="Ginger M.L."/>
            <person name="Horn M."/>
            <person name="Schaap P."/>
            <person name="Caler L."/>
            <person name="Loftus B."/>
        </authorList>
    </citation>
    <scope>NUCLEOTIDE SEQUENCE [LARGE SCALE GENOMIC DNA]</scope>
    <source>
        <strain evidence="5 6">Neff</strain>
    </source>
</reference>
<dbReference type="InterPro" id="IPR013761">
    <property type="entry name" value="SAM/pointed_sf"/>
</dbReference>
<dbReference type="Gene3D" id="1.10.10.10">
    <property type="entry name" value="Winged helix-like DNA-binding domain superfamily/Winged helix DNA-binding domain"/>
    <property type="match status" value="1"/>
</dbReference>
<feature type="domain" description="Rho-GAP" evidence="4">
    <location>
        <begin position="572"/>
        <end position="765"/>
    </location>
</feature>
<dbReference type="SMART" id="SM00454">
    <property type="entry name" value="SAM"/>
    <property type="match status" value="1"/>
</dbReference>
<dbReference type="VEuPathDB" id="AmoebaDB:ACA1_341060"/>
<feature type="region of interest" description="Disordered" evidence="2">
    <location>
        <begin position="159"/>
        <end position="185"/>
    </location>
</feature>
<feature type="compositionally biased region" description="Low complexity" evidence="2">
    <location>
        <begin position="806"/>
        <end position="842"/>
    </location>
</feature>
<evidence type="ECO:0000256" key="2">
    <source>
        <dbReference type="SAM" id="MobiDB-lite"/>
    </source>
</evidence>
<dbReference type="PROSITE" id="PS50186">
    <property type="entry name" value="DEP"/>
    <property type="match status" value="1"/>
</dbReference>
<dbReference type="CDD" id="cd04371">
    <property type="entry name" value="DEP"/>
    <property type="match status" value="1"/>
</dbReference>
<evidence type="ECO:0000256" key="1">
    <source>
        <dbReference type="ARBA" id="ARBA00022468"/>
    </source>
</evidence>
<proteinExistence type="predicted"/>
<dbReference type="SUPFAM" id="SSF46785">
    <property type="entry name" value="Winged helix' DNA-binding domain"/>
    <property type="match status" value="1"/>
</dbReference>
<dbReference type="InterPro" id="IPR000591">
    <property type="entry name" value="DEP_dom"/>
</dbReference>
<evidence type="ECO:0000259" key="3">
    <source>
        <dbReference type="PROSITE" id="PS50186"/>
    </source>
</evidence>
<feature type="compositionally biased region" description="Basic and acidic residues" evidence="2">
    <location>
        <begin position="283"/>
        <end position="294"/>
    </location>
</feature>
<dbReference type="Proteomes" id="UP000011083">
    <property type="component" value="Unassembled WGS sequence"/>
</dbReference>
<feature type="compositionally biased region" description="Low complexity" evidence="2">
    <location>
        <begin position="175"/>
        <end position="185"/>
    </location>
</feature>
<evidence type="ECO:0000259" key="4">
    <source>
        <dbReference type="PROSITE" id="PS50238"/>
    </source>
</evidence>
<dbReference type="PANTHER" id="PTHR45876">
    <property type="entry name" value="FI04035P"/>
    <property type="match status" value="1"/>
</dbReference>
<feature type="compositionally biased region" description="Gly residues" evidence="2">
    <location>
        <begin position="91"/>
        <end position="100"/>
    </location>
</feature>
<dbReference type="InterPro" id="IPR008936">
    <property type="entry name" value="Rho_GTPase_activation_prot"/>
</dbReference>
<dbReference type="GO" id="GO:0035556">
    <property type="term" value="P:intracellular signal transduction"/>
    <property type="evidence" value="ECO:0007669"/>
    <property type="project" value="InterPro"/>
</dbReference>
<feature type="region of interest" description="Disordered" evidence="2">
    <location>
        <begin position="1"/>
        <end position="102"/>
    </location>
</feature>
<dbReference type="GeneID" id="14916118"/>
<feature type="compositionally biased region" description="Basic and acidic residues" evidence="2">
    <location>
        <begin position="355"/>
        <end position="368"/>
    </location>
</feature>
<dbReference type="InterPro" id="IPR001660">
    <property type="entry name" value="SAM"/>
</dbReference>
<feature type="compositionally biased region" description="Basic and acidic residues" evidence="2">
    <location>
        <begin position="1"/>
        <end position="13"/>
    </location>
</feature>
<dbReference type="SMART" id="SM00324">
    <property type="entry name" value="RhoGAP"/>
    <property type="match status" value="1"/>
</dbReference>
<sequence>MQSSRDGLERHGIEEDDVDLQSSSSSVTDDSLSSGSAEPAAGDIDEARQEIKKQQQLIADLQAQLAGQKEGPEKAAAGGKSAGEGPTTTTGAGGGGGGAGTELEEFFASIGLPQYAAVFAKEEFDVESIMLLDENELKEMEIPRGPRLKILNRIKAGNNVNTTNISTSGGGSGGPSSASISRTSSASLNSSAESLVVDDAGAGSSTPPPARHDLLNPLDLEEVPRPGRQARLSWGPTPEGESPGGSPRSSPSSPLHSSPHPMAEDSSSLVAGGGGGVVRKFKRDSGEMRRKLAEVQRSPGRSNHSNAFLKKSVSDLEDQMSASDGSVLTKAMLDRRRRSGGSTSGRSAIPTISSRSHEHIDHHDRDDEAPGEGGLVKKVLLVDASAPIKTVKKMAITEILPKVSQMPIEKQKAKKVGGVVYEYYFTGARLIEWLLEESLATTPMDAVMVCSMLVQLGVIVSLAKNKEFEGKLELYALEVGDSRDKRTRSVNYASSPVPPEGSPSSKASKKEKKEKKKKEKDGKKKEKRKEPRRPFSLRKSGMAILNGIKMAQAEEKAYEGANNQLRRRIFKSTLEEVMALQQESDPTLQVPRILVELRRAIINNRGHQTVGVFRISGNNDRVIELVAQLNEGDYDVLLGVDDVHILTTILKRWIRDLAEPLIPADIYYSAIEIVKVDGYRQPERCWEALVGVPMLNQRVMVYVLDFLRDLGRPEYSAVTKMDVDNLAMVFAPLFLCCPDSSLLFSNSVYEATFVQNLLTTDPSTASVPSPSTPAVATFTPSPRSSPIAAGAHHHHGAAPSPPSSPSMPVSSVYSSLASSSSSVPAPATTSSSPLSSTASFSHYSPSTIRARRSVTPRAASPTIE</sequence>
<dbReference type="KEGG" id="acan:ACA1_341060"/>
<name>L8GTM9_ACACF</name>
<dbReference type="AlphaFoldDB" id="L8GTM9"/>
<feature type="compositionally biased region" description="Low complexity" evidence="2">
    <location>
        <begin position="54"/>
        <end position="90"/>
    </location>
</feature>
<keyword evidence="6" id="KW-1185">Reference proteome</keyword>
<feature type="domain" description="DEP" evidence="3">
    <location>
        <begin position="402"/>
        <end position="479"/>
    </location>
</feature>
<dbReference type="Gene3D" id="1.10.555.10">
    <property type="entry name" value="Rho GTPase activation protein"/>
    <property type="match status" value="1"/>
</dbReference>
<dbReference type="Gene3D" id="1.10.150.50">
    <property type="entry name" value="Transcription Factor, Ets-1"/>
    <property type="match status" value="1"/>
</dbReference>
<keyword evidence="1" id="KW-0343">GTPase activation</keyword>
<protein>
    <submittedName>
        <fullName evidence="5">RhoGAP domain containing protein</fullName>
    </submittedName>
</protein>